<comment type="catalytic activity">
    <reaction evidence="9">
        <text>5-amino-6-(D-ribitylamino)uracil + L-tyrosine + S-adenosyl-L-methionine = 5-amino-5-(4-hydroxybenzyl)-6-(D-ribitylimino)-5,6-dihydrouracil + 2-iminoacetate + 5'-deoxyadenosine + L-methionine + H(+)</text>
        <dbReference type="Rhea" id="RHEA:55200"/>
        <dbReference type="ChEBI" id="CHEBI:15378"/>
        <dbReference type="ChEBI" id="CHEBI:15934"/>
        <dbReference type="ChEBI" id="CHEBI:17319"/>
        <dbReference type="ChEBI" id="CHEBI:57844"/>
        <dbReference type="ChEBI" id="CHEBI:58315"/>
        <dbReference type="ChEBI" id="CHEBI:59789"/>
        <dbReference type="ChEBI" id="CHEBI:77846"/>
        <dbReference type="ChEBI" id="CHEBI:85936"/>
        <dbReference type="EC" id="2.5.1.147"/>
    </reaction>
</comment>
<dbReference type="AlphaFoldDB" id="A0A3R8CBF1"/>
<evidence type="ECO:0000256" key="6">
    <source>
        <dbReference type="ARBA" id="ARBA00022723"/>
    </source>
</evidence>
<evidence type="ECO:0000256" key="3">
    <source>
        <dbReference type="ARBA" id="ARBA00022485"/>
    </source>
</evidence>
<evidence type="ECO:0000313" key="14">
    <source>
        <dbReference type="Proteomes" id="UP000284763"/>
    </source>
</evidence>
<dbReference type="EMBL" id="QZAB01000381">
    <property type="protein sequence ID" value="RQD83817.1"/>
    <property type="molecule type" value="Genomic_DNA"/>
</dbReference>
<evidence type="ECO:0000256" key="4">
    <source>
        <dbReference type="ARBA" id="ARBA00022679"/>
    </source>
</evidence>
<dbReference type="InterPro" id="IPR007197">
    <property type="entry name" value="rSAM"/>
</dbReference>
<evidence type="ECO:0000313" key="13">
    <source>
        <dbReference type="EMBL" id="RQD83817.1"/>
    </source>
</evidence>
<dbReference type="SFLD" id="SFLDG01388">
    <property type="entry name" value="7_8-didemethyl-8-hydroxy-5-dea"/>
    <property type="match status" value="1"/>
</dbReference>
<evidence type="ECO:0000256" key="10">
    <source>
        <dbReference type="PIRSR" id="PIRSR004762-1"/>
    </source>
</evidence>
<feature type="binding site" evidence="11">
    <location>
        <position position="294"/>
    </location>
    <ligand>
        <name>(3R)-3-methyl-D-ornithine</name>
        <dbReference type="ChEBI" id="CHEBI:64642"/>
    </ligand>
</feature>
<dbReference type="NCBIfam" id="TIGR03551">
    <property type="entry name" value="F420_cofH"/>
    <property type="match status" value="1"/>
</dbReference>
<comment type="caution">
    <text evidence="13">The sequence shown here is derived from an EMBL/GenBank/DDBJ whole genome shotgun (WGS) entry which is preliminary data.</text>
</comment>
<keyword evidence="8 10" id="KW-0411">Iron-sulfur</keyword>
<comment type="pathway">
    <text evidence="1">Cofactor biosynthesis; coenzyme F0 biosynthesis.</text>
</comment>
<evidence type="ECO:0000256" key="2">
    <source>
        <dbReference type="ARBA" id="ARBA00012289"/>
    </source>
</evidence>
<feature type="binding site" evidence="11">
    <location>
        <position position="139"/>
    </location>
    <ligand>
        <name>(3R)-3-methyl-D-ornithine</name>
        <dbReference type="ChEBI" id="CHEBI:64642"/>
    </ligand>
</feature>
<dbReference type="InterPro" id="IPR034405">
    <property type="entry name" value="F420"/>
</dbReference>
<dbReference type="Pfam" id="PF19288">
    <property type="entry name" value="CofH_C"/>
    <property type="match status" value="1"/>
</dbReference>
<keyword evidence="7 10" id="KW-0408">Iron</keyword>
<dbReference type="GO" id="GO:0046872">
    <property type="term" value="F:metal ion binding"/>
    <property type="evidence" value="ECO:0007669"/>
    <property type="project" value="UniProtKB-KW"/>
</dbReference>
<keyword evidence="5 10" id="KW-0949">S-adenosyl-L-methionine</keyword>
<gene>
    <name evidence="13" type="primary">cofH</name>
    <name evidence="13" type="ORF">D5R95_06040</name>
</gene>
<keyword evidence="4 13" id="KW-0808">Transferase</keyword>
<organism evidence="13 14">
    <name type="scientific">Methanosalsum natronophilum</name>
    <dbReference type="NCBI Taxonomy" id="768733"/>
    <lineage>
        <taxon>Archaea</taxon>
        <taxon>Methanobacteriati</taxon>
        <taxon>Methanobacteriota</taxon>
        <taxon>Stenosarchaea group</taxon>
        <taxon>Methanomicrobia</taxon>
        <taxon>Methanosarcinales</taxon>
        <taxon>Methanosarcinaceae</taxon>
        <taxon>Methanosalsum</taxon>
    </lineage>
</organism>
<feature type="binding site" evidence="10">
    <location>
        <position position="74"/>
    </location>
    <ligand>
        <name>[4Fe-4S] cluster</name>
        <dbReference type="ChEBI" id="CHEBI:49883"/>
        <note>4Fe-4S-S-AdoMet</note>
    </ligand>
</feature>
<dbReference type="GO" id="GO:0044689">
    <property type="term" value="F:7,8-didemethyl-8-hydroxy-5-deazariboflavin synthase activity"/>
    <property type="evidence" value="ECO:0007669"/>
    <property type="project" value="TreeGrafter"/>
</dbReference>
<dbReference type="Pfam" id="PF04055">
    <property type="entry name" value="Radical_SAM"/>
    <property type="match status" value="1"/>
</dbReference>
<dbReference type="GO" id="GO:0141093">
    <property type="term" value="F:5-amino-6-(D-ribitylamino)uracil--L-tyrosine 4-hydroxyphenyl transferase activity"/>
    <property type="evidence" value="ECO:0007669"/>
    <property type="project" value="UniProtKB-EC"/>
</dbReference>
<dbReference type="InterPro" id="IPR058240">
    <property type="entry name" value="rSAM_sf"/>
</dbReference>
<dbReference type="SMART" id="SM00729">
    <property type="entry name" value="Elp3"/>
    <property type="match status" value="1"/>
</dbReference>
<evidence type="ECO:0000259" key="12">
    <source>
        <dbReference type="PROSITE" id="PS51918"/>
    </source>
</evidence>
<feature type="domain" description="Radical SAM core" evidence="12">
    <location>
        <begin position="53"/>
        <end position="286"/>
    </location>
</feature>
<dbReference type="InterPro" id="IPR013785">
    <property type="entry name" value="Aldolase_TIM"/>
</dbReference>
<dbReference type="SFLD" id="SFLDG01389">
    <property type="entry name" value="menaquinone_synthsis_involved"/>
    <property type="match status" value="1"/>
</dbReference>
<evidence type="ECO:0000256" key="11">
    <source>
        <dbReference type="PIRSR" id="PIRSR004762-2"/>
    </source>
</evidence>
<dbReference type="EC" id="2.5.1.147" evidence="2"/>
<dbReference type="CDD" id="cd01335">
    <property type="entry name" value="Radical_SAM"/>
    <property type="match status" value="1"/>
</dbReference>
<dbReference type="NCBIfam" id="TIGR00423">
    <property type="entry name" value="CofH family radical SAM protein"/>
    <property type="match status" value="1"/>
</dbReference>
<evidence type="ECO:0000256" key="8">
    <source>
        <dbReference type="ARBA" id="ARBA00023014"/>
    </source>
</evidence>
<dbReference type="Gene3D" id="3.20.20.70">
    <property type="entry name" value="Aldolase class I"/>
    <property type="match status" value="1"/>
</dbReference>
<evidence type="ECO:0000256" key="5">
    <source>
        <dbReference type="ARBA" id="ARBA00022691"/>
    </source>
</evidence>
<proteinExistence type="predicted"/>
<reference evidence="13 14" key="1">
    <citation type="submission" date="2018-08" db="EMBL/GenBank/DDBJ databases">
        <title>The metabolism and importance of syntrophic acetate oxidation coupled to methane or sulfide production in haloalkaline environments.</title>
        <authorList>
            <person name="Timmers P.H.A."/>
            <person name="Vavourakis C.D."/>
            <person name="Sorokin D.Y."/>
            <person name="Sinninghe Damste J.S."/>
            <person name="Muyzer G."/>
            <person name="Stams A.J.M."/>
            <person name="Plugge C.M."/>
        </authorList>
    </citation>
    <scope>NUCLEOTIDE SEQUENCE [LARGE SCALE GENOMIC DNA]</scope>
    <source>
        <strain evidence="13">MSAO_Arc3</strain>
    </source>
</reference>
<dbReference type="SUPFAM" id="SSF102114">
    <property type="entry name" value="Radical SAM enzymes"/>
    <property type="match status" value="1"/>
</dbReference>
<dbReference type="PANTHER" id="PTHR43076:SF1">
    <property type="entry name" value="LIPOYL SYNTHASE 2"/>
    <property type="match status" value="1"/>
</dbReference>
<feature type="binding site" evidence="11">
    <location>
        <position position="73"/>
    </location>
    <ligand>
        <name>S-adenosyl-L-methionine</name>
        <dbReference type="ChEBI" id="CHEBI:59789"/>
    </ligand>
</feature>
<feature type="binding site" evidence="10">
    <location>
        <position position="71"/>
    </location>
    <ligand>
        <name>[4Fe-4S] cluster</name>
        <dbReference type="ChEBI" id="CHEBI:49883"/>
        <note>4Fe-4S-S-AdoMet</note>
    </ligand>
</feature>
<feature type="non-terminal residue" evidence="13">
    <location>
        <position position="317"/>
    </location>
</feature>
<evidence type="ECO:0000256" key="7">
    <source>
        <dbReference type="ARBA" id="ARBA00023004"/>
    </source>
</evidence>
<accession>A0A3R8CBF1</accession>
<name>A0A3R8CBF1_9EURY</name>
<dbReference type="GO" id="GO:0051539">
    <property type="term" value="F:4 iron, 4 sulfur cluster binding"/>
    <property type="evidence" value="ECO:0007669"/>
    <property type="project" value="UniProtKB-KW"/>
</dbReference>
<protein>
    <recommendedName>
        <fullName evidence="2">5-amino-6-(D-ribitylamino)uracil--L-tyrosine 4-hydroxyphenyl transferase</fullName>
        <ecNumber evidence="2">2.5.1.147</ecNumber>
    </recommendedName>
</protein>
<dbReference type="NCBIfam" id="NF005609">
    <property type="entry name" value="PRK07360.1"/>
    <property type="match status" value="1"/>
</dbReference>
<keyword evidence="6" id="KW-0479">Metal-binding</keyword>
<dbReference type="InterPro" id="IPR045567">
    <property type="entry name" value="CofH/MnqC-like_C"/>
</dbReference>
<feature type="binding site" evidence="10">
    <location>
        <position position="67"/>
    </location>
    <ligand>
        <name>[4Fe-4S] cluster</name>
        <dbReference type="ChEBI" id="CHEBI:49883"/>
        <note>4Fe-4S-S-AdoMet</note>
    </ligand>
</feature>
<comment type="cofactor">
    <cofactor evidence="10">
        <name>[4Fe-4S] cluster</name>
        <dbReference type="ChEBI" id="CHEBI:49883"/>
    </cofactor>
    <text evidence="10">Binds 1 [4Fe-4S] cluster. The cluster is coordinated with 3 cysteines and an exchangeable S-adenosyl-L-methionine.</text>
</comment>
<evidence type="ECO:0000256" key="9">
    <source>
        <dbReference type="ARBA" id="ARBA00048468"/>
    </source>
</evidence>
<dbReference type="Proteomes" id="UP000284763">
    <property type="component" value="Unassembled WGS sequence"/>
</dbReference>
<keyword evidence="3 10" id="KW-0004">4Fe-4S</keyword>
<dbReference type="SFLD" id="SFLDG01064">
    <property type="entry name" value="F420__menaquinone_cofactor_bio"/>
    <property type="match status" value="1"/>
</dbReference>
<dbReference type="SFLD" id="SFLDS00029">
    <property type="entry name" value="Radical_SAM"/>
    <property type="match status" value="1"/>
</dbReference>
<dbReference type="InterPro" id="IPR019940">
    <property type="entry name" value="CofH_family"/>
</dbReference>
<dbReference type="UniPathway" id="UPA00072"/>
<feature type="binding site" evidence="11">
    <location>
        <position position="175"/>
    </location>
    <ligand>
        <name>S-adenosyl-L-methionine</name>
        <dbReference type="ChEBI" id="CHEBI:59789"/>
    </ligand>
</feature>
<dbReference type="PIRSF" id="PIRSF004762">
    <property type="entry name" value="CHP00423"/>
    <property type="match status" value="1"/>
</dbReference>
<dbReference type="PROSITE" id="PS51918">
    <property type="entry name" value="RADICAL_SAM"/>
    <property type="match status" value="1"/>
</dbReference>
<dbReference type="PANTHER" id="PTHR43076">
    <property type="entry name" value="FO SYNTHASE (COFH)"/>
    <property type="match status" value="1"/>
</dbReference>
<sequence length="317" mass="35611">MKYNTSTIPEDMIERAFKGHIDQEDALELVSSNPHELLTLADKLRYETIGDDVTYIVNRNINFTDRCIGTCKFCAFKEKSSYLFTPSQIMDRVVDAVNLGATEVCIQGGLLNNIDLGFYLDILDLIRPKYPDLHIHAFSPMEVYHAANLSGISVKEALSTLKKHGLDTMPGTAAEILSERVRELVCPDKITTDEWIDVVTTAHKLDIPTTSTMMYGHIETLEERIEHMFTIRSIQDKTGKFTEFVPLPFMPYNNPLGAQMLNSGQYMVSGTSDLKMHALARIIFHNRLNNIQASWVKLGKKMAQFALQCGANDLGGT</sequence>
<evidence type="ECO:0000256" key="1">
    <source>
        <dbReference type="ARBA" id="ARBA00004712"/>
    </source>
</evidence>
<dbReference type="InterPro" id="IPR006638">
    <property type="entry name" value="Elp3/MiaA/NifB-like_rSAM"/>
</dbReference>
<dbReference type="InterPro" id="IPR020050">
    <property type="entry name" value="FO_synthase_su2"/>
</dbReference>